<proteinExistence type="predicted"/>
<evidence type="ECO:0000313" key="2">
    <source>
        <dbReference type="EMBL" id="ORX96719.1"/>
    </source>
</evidence>
<accession>A0A1Y1YFE3</accession>
<dbReference type="AlphaFoldDB" id="A0A1Y1YFE3"/>
<sequence length="54" mass="5554">MKLSLITLLAVLVAVNASPVVKTSNNEGTVEARGCCHAWGCGPGGNRCCYMGPC</sequence>
<keyword evidence="1" id="KW-0732">Signal</keyword>
<gene>
    <name evidence="2" type="ORF">K493DRAFT_17464</name>
</gene>
<protein>
    <submittedName>
        <fullName evidence="2">Uncharacterized protein</fullName>
    </submittedName>
</protein>
<feature type="chain" id="PRO_5012350004" evidence="1">
    <location>
        <begin position="18"/>
        <end position="54"/>
    </location>
</feature>
<keyword evidence="3" id="KW-1185">Reference proteome</keyword>
<name>A0A1Y1YFE3_9FUNG</name>
<comment type="caution">
    <text evidence="2">The sequence shown here is derived from an EMBL/GenBank/DDBJ whole genome shotgun (WGS) entry which is preliminary data.</text>
</comment>
<reference evidence="2 3" key="1">
    <citation type="submission" date="2016-07" db="EMBL/GenBank/DDBJ databases">
        <title>Pervasive Adenine N6-methylation of Active Genes in Fungi.</title>
        <authorList>
            <consortium name="DOE Joint Genome Institute"/>
            <person name="Mondo S.J."/>
            <person name="Dannebaum R.O."/>
            <person name="Kuo R.C."/>
            <person name="Labutti K."/>
            <person name="Haridas S."/>
            <person name="Kuo A."/>
            <person name="Salamov A."/>
            <person name="Ahrendt S.R."/>
            <person name="Lipzen A."/>
            <person name="Sullivan W."/>
            <person name="Andreopoulos W.B."/>
            <person name="Clum A."/>
            <person name="Lindquist E."/>
            <person name="Daum C."/>
            <person name="Ramamoorthy G.K."/>
            <person name="Gryganskyi A."/>
            <person name="Culley D."/>
            <person name="Magnuson J.K."/>
            <person name="James T.Y."/>
            <person name="O'Malley M.A."/>
            <person name="Stajich J.E."/>
            <person name="Spatafora J.W."/>
            <person name="Visel A."/>
            <person name="Grigoriev I.V."/>
        </authorList>
    </citation>
    <scope>NUCLEOTIDE SEQUENCE [LARGE SCALE GENOMIC DNA]</scope>
    <source>
        <strain evidence="2 3">CBS 931.73</strain>
    </source>
</reference>
<dbReference type="EMBL" id="MCFE01000147">
    <property type="protein sequence ID" value="ORX96719.1"/>
    <property type="molecule type" value="Genomic_DNA"/>
</dbReference>
<dbReference type="InParanoid" id="A0A1Y1YFE3"/>
<organism evidence="2 3">
    <name type="scientific">Basidiobolus meristosporus CBS 931.73</name>
    <dbReference type="NCBI Taxonomy" id="1314790"/>
    <lineage>
        <taxon>Eukaryota</taxon>
        <taxon>Fungi</taxon>
        <taxon>Fungi incertae sedis</taxon>
        <taxon>Zoopagomycota</taxon>
        <taxon>Entomophthoromycotina</taxon>
        <taxon>Basidiobolomycetes</taxon>
        <taxon>Basidiobolales</taxon>
        <taxon>Basidiobolaceae</taxon>
        <taxon>Basidiobolus</taxon>
    </lineage>
</organism>
<evidence type="ECO:0000313" key="3">
    <source>
        <dbReference type="Proteomes" id="UP000193498"/>
    </source>
</evidence>
<dbReference type="Proteomes" id="UP000193498">
    <property type="component" value="Unassembled WGS sequence"/>
</dbReference>
<feature type="signal peptide" evidence="1">
    <location>
        <begin position="1"/>
        <end position="17"/>
    </location>
</feature>
<evidence type="ECO:0000256" key="1">
    <source>
        <dbReference type="SAM" id="SignalP"/>
    </source>
</evidence>